<dbReference type="Proteomes" id="UP000000305">
    <property type="component" value="Unassembled WGS sequence"/>
</dbReference>
<dbReference type="PANTHER" id="PTHR10695:SF46">
    <property type="entry name" value="BIFUNCTIONAL COENZYME A SYNTHASE-RELATED"/>
    <property type="match status" value="1"/>
</dbReference>
<evidence type="ECO:0000256" key="14">
    <source>
        <dbReference type="ARBA" id="ARBA00051310"/>
    </source>
</evidence>
<keyword evidence="12" id="KW-0496">Mitochondrion</keyword>
<gene>
    <name evidence="23" type="ORF">DAPPUDRAFT_52530</name>
</gene>
<dbReference type="SUPFAM" id="SSF52374">
    <property type="entry name" value="Nucleotidylyl transferase"/>
    <property type="match status" value="1"/>
</dbReference>
<evidence type="ECO:0000256" key="7">
    <source>
        <dbReference type="ARBA" id="ARBA00022679"/>
    </source>
</evidence>
<dbReference type="InParanoid" id="E9GMG2"/>
<accession>E9GMG2</accession>
<sequence length="401" mass="45490">MTNEVLQADSDLSDYETPLNLEPQQKKYVELPNTADEDRMYDHVVIGGTFDNLHSGHKMLISAAILRAKKSLTIGVTDSIMIKTKKLWELIEPCQTRIKKLEEFLMDVEPRLEYRVVPITDLYGPTKDDPALQLLVVSEETQRGGLKINELRKEKGMNLLDIHTISIIDDHHAGVEEESKISSSSFRKRLLGSHIQPPKPFVIGLTGGTASGKSTIAKRLKDLGAHTISCDQLGHLAYKKGTECYRQMVEYFGPAILNEDNEVDRKKLGPLVFSNKEHLERLNMMVWPEIRRLYTKEINELRERNFQGVVVLDAAVLLEAGWQEDCADVWVAMIPKEEAIKRIVERDRLSPEQAAKRVECQLSNSDRVASANVVICSSWEPEVTAAQVLKAWKFVQEFLEN</sequence>
<dbReference type="InterPro" id="IPR001977">
    <property type="entry name" value="Depp_CoAkinase"/>
</dbReference>
<dbReference type="EC" id="2.7.1.24" evidence="20"/>
<dbReference type="HAMAP" id="MF_00376">
    <property type="entry name" value="Dephospho_CoA_kinase"/>
    <property type="match status" value="1"/>
</dbReference>
<dbReference type="InterPro" id="IPR027417">
    <property type="entry name" value="P-loop_NTPase"/>
</dbReference>
<dbReference type="InterPro" id="IPR004821">
    <property type="entry name" value="Cyt_trans-like"/>
</dbReference>
<evidence type="ECO:0000256" key="20">
    <source>
        <dbReference type="ARBA" id="ARBA00066359"/>
    </source>
</evidence>
<evidence type="ECO:0000256" key="10">
    <source>
        <dbReference type="ARBA" id="ARBA00022777"/>
    </source>
</evidence>
<dbReference type="GO" id="GO:0004595">
    <property type="term" value="F:pantetheine-phosphate adenylyltransferase activity"/>
    <property type="evidence" value="ECO:0007669"/>
    <property type="project" value="UniProtKB-EC"/>
</dbReference>
<keyword evidence="11" id="KW-0067">ATP-binding</keyword>
<dbReference type="NCBIfam" id="TIGR00152">
    <property type="entry name" value="dephospho-CoA kinase"/>
    <property type="match status" value="1"/>
</dbReference>
<comment type="pathway">
    <text evidence="18">Cofactor biosynthesis; coenzyme A biosynthesis; CoA from (R)-pantothenate: step 5/5.</text>
</comment>
<comment type="similarity">
    <text evidence="19">In the central section; belongs to the eukaryotic CoaD family.</text>
</comment>
<dbReference type="KEGG" id="dpx:DAPPUDRAFT_52530"/>
<comment type="function">
    <text evidence="16">Bifunctional enzyme that catalyzes the fourth and fifth sequential steps of CoA biosynthetic pathway. The fourth reaction is catalyzed by the phosphopantetheine adenylyltransferase, coded by the coaD domain; the fifth reaction is catalyzed by the dephospho-CoA kinase, coded by the coaE domain. May act as a point of CoA biosynthesis regulation.</text>
</comment>
<keyword evidence="9" id="KW-0547">Nucleotide-binding</keyword>
<organism evidence="23 24">
    <name type="scientific">Daphnia pulex</name>
    <name type="common">Water flea</name>
    <dbReference type="NCBI Taxonomy" id="6669"/>
    <lineage>
        <taxon>Eukaryota</taxon>
        <taxon>Metazoa</taxon>
        <taxon>Ecdysozoa</taxon>
        <taxon>Arthropoda</taxon>
        <taxon>Crustacea</taxon>
        <taxon>Branchiopoda</taxon>
        <taxon>Diplostraca</taxon>
        <taxon>Cladocera</taxon>
        <taxon>Anomopoda</taxon>
        <taxon>Daphniidae</taxon>
        <taxon>Daphnia</taxon>
    </lineage>
</organism>
<keyword evidence="24" id="KW-1185">Reference proteome</keyword>
<dbReference type="Pfam" id="PF01467">
    <property type="entry name" value="CTP_transf_like"/>
    <property type="match status" value="1"/>
</dbReference>
<dbReference type="OMA" id="EIHCHEV"/>
<dbReference type="EMBL" id="GL732552">
    <property type="protein sequence ID" value="EFX79397.1"/>
    <property type="molecule type" value="Genomic_DNA"/>
</dbReference>
<keyword evidence="6" id="KW-0597">Phosphoprotein</keyword>
<dbReference type="SUPFAM" id="SSF52540">
    <property type="entry name" value="P-loop containing nucleoside triphosphate hydrolases"/>
    <property type="match status" value="1"/>
</dbReference>
<evidence type="ECO:0000313" key="23">
    <source>
        <dbReference type="EMBL" id="EFX79397.1"/>
    </source>
</evidence>
<dbReference type="STRING" id="6669.E9GMG2"/>
<comment type="catalytic activity">
    <reaction evidence="14">
        <text>(R)-4'-phosphopantetheine + ATP + H(+) = 3'-dephospho-CoA + diphosphate</text>
        <dbReference type="Rhea" id="RHEA:19801"/>
        <dbReference type="ChEBI" id="CHEBI:15378"/>
        <dbReference type="ChEBI" id="CHEBI:30616"/>
        <dbReference type="ChEBI" id="CHEBI:33019"/>
        <dbReference type="ChEBI" id="CHEBI:57328"/>
        <dbReference type="ChEBI" id="CHEBI:61723"/>
        <dbReference type="EC" id="2.7.7.3"/>
    </reaction>
    <physiologicalReaction direction="left-to-right" evidence="14">
        <dbReference type="Rhea" id="RHEA:19802"/>
    </physiologicalReaction>
</comment>
<dbReference type="GO" id="GO:0004140">
    <property type="term" value="F:dephospho-CoA kinase activity"/>
    <property type="evidence" value="ECO:0000318"/>
    <property type="project" value="GO_Central"/>
</dbReference>
<proteinExistence type="inferred from homology"/>
<evidence type="ECO:0000313" key="24">
    <source>
        <dbReference type="Proteomes" id="UP000000305"/>
    </source>
</evidence>
<evidence type="ECO:0000256" key="19">
    <source>
        <dbReference type="ARBA" id="ARBA00061673"/>
    </source>
</evidence>
<evidence type="ECO:0000256" key="4">
    <source>
        <dbReference type="ARBA" id="ARBA00012392"/>
    </source>
</evidence>
<dbReference type="FunFam" id="3.40.50.620:FF:000089">
    <property type="entry name" value="Bifunctional coenzyme A synthase"/>
    <property type="match status" value="1"/>
</dbReference>
<dbReference type="GO" id="GO:0015937">
    <property type="term" value="P:coenzyme A biosynthetic process"/>
    <property type="evidence" value="ECO:0000318"/>
    <property type="project" value="GO_Central"/>
</dbReference>
<dbReference type="eggNOG" id="KOG3220">
    <property type="taxonomic scope" value="Eukaryota"/>
</dbReference>
<evidence type="ECO:0000256" key="8">
    <source>
        <dbReference type="ARBA" id="ARBA00022695"/>
    </source>
</evidence>
<comment type="subcellular location">
    <subcellularLocation>
        <location evidence="2">Cytoplasm</location>
    </subcellularLocation>
    <subcellularLocation>
        <location evidence="1">Mitochondrion matrix</location>
    </subcellularLocation>
</comment>
<evidence type="ECO:0000256" key="21">
    <source>
        <dbReference type="ARBA" id="ARBA00067394"/>
    </source>
</evidence>
<dbReference type="PROSITE" id="PS51219">
    <property type="entry name" value="DPCK"/>
    <property type="match status" value="1"/>
</dbReference>
<dbReference type="EC" id="2.7.7.3" evidence="4"/>
<comment type="catalytic activity">
    <reaction evidence="15">
        <text>3'-dephospho-CoA + ATP = ADP + CoA + H(+)</text>
        <dbReference type="Rhea" id="RHEA:18245"/>
        <dbReference type="ChEBI" id="CHEBI:15378"/>
        <dbReference type="ChEBI" id="CHEBI:30616"/>
        <dbReference type="ChEBI" id="CHEBI:57287"/>
        <dbReference type="ChEBI" id="CHEBI:57328"/>
        <dbReference type="ChEBI" id="CHEBI:456216"/>
        <dbReference type="EC" id="2.7.1.24"/>
    </reaction>
    <physiologicalReaction direction="left-to-right" evidence="15">
        <dbReference type="Rhea" id="RHEA:18246"/>
    </physiologicalReaction>
</comment>
<dbReference type="OrthoDB" id="330671at2759"/>
<dbReference type="Gene3D" id="3.40.50.300">
    <property type="entry name" value="P-loop containing nucleotide triphosphate hydrolases"/>
    <property type="match status" value="1"/>
</dbReference>
<dbReference type="InterPro" id="IPR014729">
    <property type="entry name" value="Rossmann-like_a/b/a_fold"/>
</dbReference>
<dbReference type="NCBIfam" id="NF001985">
    <property type="entry name" value="PRK00777.1"/>
    <property type="match status" value="1"/>
</dbReference>
<dbReference type="FunCoup" id="E9GMG2">
    <property type="interactions" value="1478"/>
</dbReference>
<dbReference type="GO" id="GO:0005524">
    <property type="term" value="F:ATP binding"/>
    <property type="evidence" value="ECO:0007669"/>
    <property type="project" value="UniProtKB-KW"/>
</dbReference>
<dbReference type="AlphaFoldDB" id="E9GMG2"/>
<evidence type="ECO:0000256" key="9">
    <source>
        <dbReference type="ARBA" id="ARBA00022741"/>
    </source>
</evidence>
<protein>
    <recommendedName>
        <fullName evidence="21">Bifunctional coenzyme A synthase</fullName>
        <ecNumber evidence="20">2.7.1.24</ecNumber>
        <ecNumber evidence="4">2.7.7.3</ecNumber>
    </recommendedName>
</protein>
<keyword evidence="8" id="KW-0548">Nucleotidyltransferase</keyword>
<dbReference type="CDD" id="cd02022">
    <property type="entry name" value="DPCK"/>
    <property type="match status" value="1"/>
</dbReference>
<evidence type="ECO:0000259" key="22">
    <source>
        <dbReference type="Pfam" id="PF01467"/>
    </source>
</evidence>
<dbReference type="Pfam" id="PF01121">
    <property type="entry name" value="CoaE"/>
    <property type="match status" value="1"/>
</dbReference>
<evidence type="ECO:0000256" key="5">
    <source>
        <dbReference type="ARBA" id="ARBA00022490"/>
    </source>
</evidence>
<dbReference type="eggNOG" id="KOG3351">
    <property type="taxonomic scope" value="Eukaryota"/>
</dbReference>
<dbReference type="CDD" id="cd02164">
    <property type="entry name" value="PPAT_CoAS"/>
    <property type="match status" value="1"/>
</dbReference>
<reference evidence="23 24" key="1">
    <citation type="journal article" date="2011" name="Science">
        <title>The ecoresponsive genome of Daphnia pulex.</title>
        <authorList>
            <person name="Colbourne J.K."/>
            <person name="Pfrender M.E."/>
            <person name="Gilbert D."/>
            <person name="Thomas W.K."/>
            <person name="Tucker A."/>
            <person name="Oakley T.H."/>
            <person name="Tokishita S."/>
            <person name="Aerts A."/>
            <person name="Arnold G.J."/>
            <person name="Basu M.K."/>
            <person name="Bauer D.J."/>
            <person name="Caceres C.E."/>
            <person name="Carmel L."/>
            <person name="Casola C."/>
            <person name="Choi J.H."/>
            <person name="Detter J.C."/>
            <person name="Dong Q."/>
            <person name="Dusheyko S."/>
            <person name="Eads B.D."/>
            <person name="Frohlich T."/>
            <person name="Geiler-Samerotte K.A."/>
            <person name="Gerlach D."/>
            <person name="Hatcher P."/>
            <person name="Jogdeo S."/>
            <person name="Krijgsveld J."/>
            <person name="Kriventseva E.V."/>
            <person name="Kultz D."/>
            <person name="Laforsch C."/>
            <person name="Lindquist E."/>
            <person name="Lopez J."/>
            <person name="Manak J.R."/>
            <person name="Muller J."/>
            <person name="Pangilinan J."/>
            <person name="Patwardhan R.P."/>
            <person name="Pitluck S."/>
            <person name="Pritham E.J."/>
            <person name="Rechtsteiner A."/>
            <person name="Rho M."/>
            <person name="Rogozin I.B."/>
            <person name="Sakarya O."/>
            <person name="Salamov A."/>
            <person name="Schaack S."/>
            <person name="Shapiro H."/>
            <person name="Shiga Y."/>
            <person name="Skalitzky C."/>
            <person name="Smith Z."/>
            <person name="Souvorov A."/>
            <person name="Sung W."/>
            <person name="Tang Z."/>
            <person name="Tsuchiya D."/>
            <person name="Tu H."/>
            <person name="Vos H."/>
            <person name="Wang M."/>
            <person name="Wolf Y.I."/>
            <person name="Yamagata H."/>
            <person name="Yamada T."/>
            <person name="Ye Y."/>
            <person name="Shaw J.R."/>
            <person name="Andrews J."/>
            <person name="Crease T.J."/>
            <person name="Tang H."/>
            <person name="Lucas S.M."/>
            <person name="Robertson H.M."/>
            <person name="Bork P."/>
            <person name="Koonin E.V."/>
            <person name="Zdobnov E.M."/>
            <person name="Grigoriev I.V."/>
            <person name="Lynch M."/>
            <person name="Boore J.L."/>
        </authorList>
    </citation>
    <scope>NUCLEOTIDE SEQUENCE [LARGE SCALE GENOMIC DNA]</scope>
</reference>
<evidence type="ECO:0000256" key="16">
    <source>
        <dbReference type="ARBA" id="ARBA00059677"/>
    </source>
</evidence>
<dbReference type="FunFam" id="3.40.50.300:FF:000899">
    <property type="entry name" value="Bifunctional coenzyme A synthase"/>
    <property type="match status" value="1"/>
</dbReference>
<keyword evidence="13" id="KW-0511">Multifunctional enzyme</keyword>
<dbReference type="Gene3D" id="3.40.50.620">
    <property type="entry name" value="HUPs"/>
    <property type="match status" value="1"/>
</dbReference>
<keyword evidence="7" id="KW-0808">Transferase</keyword>
<evidence type="ECO:0000256" key="15">
    <source>
        <dbReference type="ARBA" id="ARBA00051912"/>
    </source>
</evidence>
<dbReference type="PhylomeDB" id="E9GMG2"/>
<dbReference type="HOGENOM" id="CLU_027827_2_1_1"/>
<keyword evidence="5" id="KW-0963">Cytoplasm</keyword>
<evidence type="ECO:0000256" key="2">
    <source>
        <dbReference type="ARBA" id="ARBA00004496"/>
    </source>
</evidence>
<keyword evidence="10" id="KW-0418">Kinase</keyword>
<evidence type="ECO:0000256" key="18">
    <source>
        <dbReference type="ARBA" id="ARBA00060696"/>
    </source>
</evidence>
<comment type="pathway">
    <text evidence="17">Cofactor biosynthesis; coenzyme A biosynthesis; CoA from (R)-pantothenate: step 4/5.</text>
</comment>
<name>E9GMG2_DAPPU</name>
<evidence type="ECO:0000256" key="1">
    <source>
        <dbReference type="ARBA" id="ARBA00004305"/>
    </source>
</evidence>
<evidence type="ECO:0000256" key="13">
    <source>
        <dbReference type="ARBA" id="ARBA00023268"/>
    </source>
</evidence>
<feature type="domain" description="Cytidyltransferase-like" evidence="22">
    <location>
        <begin position="45"/>
        <end position="189"/>
    </location>
</feature>
<evidence type="ECO:0000256" key="17">
    <source>
        <dbReference type="ARBA" id="ARBA00060565"/>
    </source>
</evidence>
<evidence type="ECO:0000256" key="12">
    <source>
        <dbReference type="ARBA" id="ARBA00023128"/>
    </source>
</evidence>
<comment type="subunit">
    <text evidence="3">Monomer.</text>
</comment>
<evidence type="ECO:0000256" key="11">
    <source>
        <dbReference type="ARBA" id="ARBA00022840"/>
    </source>
</evidence>
<dbReference type="GO" id="GO:0005759">
    <property type="term" value="C:mitochondrial matrix"/>
    <property type="evidence" value="ECO:0007669"/>
    <property type="project" value="UniProtKB-SubCell"/>
</dbReference>
<dbReference type="PANTHER" id="PTHR10695">
    <property type="entry name" value="DEPHOSPHO-COA KINASE-RELATED"/>
    <property type="match status" value="1"/>
</dbReference>
<evidence type="ECO:0000256" key="3">
    <source>
        <dbReference type="ARBA" id="ARBA00011245"/>
    </source>
</evidence>
<evidence type="ECO:0000256" key="6">
    <source>
        <dbReference type="ARBA" id="ARBA00022553"/>
    </source>
</evidence>